<evidence type="ECO:0000313" key="2">
    <source>
        <dbReference type="EMBL" id="PND04173.1"/>
    </source>
</evidence>
<accession>A0AAX0WMK0</accession>
<sequence length="63" mass="6916">MHSSIKKNAQTSSHTDSGTTGSLLEKSRPVSVFQPPFFTAVLKIKSRSAVNGTALKEFRHQSR</sequence>
<dbReference type="EMBL" id="PJLB01000005">
    <property type="protein sequence ID" value="PND04173.1"/>
    <property type="molecule type" value="Genomic_DNA"/>
</dbReference>
<feature type="compositionally biased region" description="Polar residues" evidence="1">
    <location>
        <begin position="1"/>
        <end position="10"/>
    </location>
</feature>
<comment type="caution">
    <text evidence="2">The sequence shown here is derived from an EMBL/GenBank/DDBJ whole genome shotgun (WGS) entry which is preliminary data.</text>
</comment>
<organism evidence="2 3">
    <name type="scientific">Akkermansia muciniphila</name>
    <dbReference type="NCBI Taxonomy" id="239935"/>
    <lineage>
        <taxon>Bacteria</taxon>
        <taxon>Pseudomonadati</taxon>
        <taxon>Verrucomicrobiota</taxon>
        <taxon>Verrucomicrobiia</taxon>
        <taxon>Verrucomicrobiales</taxon>
        <taxon>Akkermansiaceae</taxon>
        <taxon>Akkermansia</taxon>
    </lineage>
</organism>
<name>A0AAX0WMK0_9BACT</name>
<evidence type="ECO:0000313" key="3">
    <source>
        <dbReference type="Proteomes" id="UP000236075"/>
    </source>
</evidence>
<feature type="region of interest" description="Disordered" evidence="1">
    <location>
        <begin position="1"/>
        <end position="27"/>
    </location>
</feature>
<evidence type="ECO:0000256" key="1">
    <source>
        <dbReference type="SAM" id="MobiDB-lite"/>
    </source>
</evidence>
<dbReference type="AlphaFoldDB" id="A0AAX0WMK0"/>
<protein>
    <submittedName>
        <fullName evidence="2">Uncharacterized protein</fullName>
    </submittedName>
</protein>
<proteinExistence type="predicted"/>
<gene>
    <name evidence="2" type="ORF">CXT95_05265</name>
</gene>
<reference evidence="2 3" key="1">
    <citation type="journal article" date="2017" name="BMC Genomics">
        <title>Genome sequencing of 39 Akkermansia muciniphila isolates reveals its population structure, genomic and functional diverisity, and global distribution in mammalian gut microbiotas.</title>
        <authorList>
            <person name="Guo X."/>
            <person name="Li S."/>
            <person name="Zhang J."/>
            <person name="Wu F."/>
            <person name="Li X."/>
            <person name="Wu D."/>
            <person name="Zhang M."/>
            <person name="Ou Z."/>
            <person name="Jie Z."/>
            <person name="Yan Q."/>
            <person name="Li P."/>
            <person name="Yi J."/>
            <person name="Peng Y."/>
        </authorList>
    </citation>
    <scope>NUCLEOTIDE SEQUENCE [LARGE SCALE GENOMIC DNA]</scope>
    <source>
        <strain evidence="2 3">GP28</strain>
    </source>
</reference>
<feature type="compositionally biased region" description="Low complexity" evidence="1">
    <location>
        <begin position="11"/>
        <end position="22"/>
    </location>
</feature>
<dbReference type="Proteomes" id="UP000236075">
    <property type="component" value="Unassembled WGS sequence"/>
</dbReference>